<evidence type="ECO:0000256" key="6">
    <source>
        <dbReference type="ARBA" id="ARBA00023136"/>
    </source>
</evidence>
<dbReference type="GO" id="GO:0005886">
    <property type="term" value="C:plasma membrane"/>
    <property type="evidence" value="ECO:0007669"/>
    <property type="project" value="UniProtKB-SubCell"/>
</dbReference>
<dbReference type="SUPFAM" id="SSF161098">
    <property type="entry name" value="MetI-like"/>
    <property type="match status" value="1"/>
</dbReference>
<evidence type="ECO:0000256" key="5">
    <source>
        <dbReference type="ARBA" id="ARBA00022989"/>
    </source>
</evidence>
<comment type="caution">
    <text evidence="9">The sequence shown here is derived from an EMBL/GenBank/DDBJ whole genome shotgun (WGS) entry which is preliminary data.</text>
</comment>
<feature type="transmembrane region" description="Helical" evidence="7">
    <location>
        <begin position="137"/>
        <end position="158"/>
    </location>
</feature>
<dbReference type="AlphaFoldDB" id="A0A066UV95"/>
<evidence type="ECO:0000256" key="4">
    <source>
        <dbReference type="ARBA" id="ARBA00022692"/>
    </source>
</evidence>
<evidence type="ECO:0000256" key="3">
    <source>
        <dbReference type="ARBA" id="ARBA00022475"/>
    </source>
</evidence>
<evidence type="ECO:0000259" key="8">
    <source>
        <dbReference type="PROSITE" id="PS50928"/>
    </source>
</evidence>
<feature type="domain" description="ABC transmembrane type-1" evidence="8">
    <location>
        <begin position="69"/>
        <end position="259"/>
    </location>
</feature>
<reference evidence="9 10" key="1">
    <citation type="submission" date="2014-02" db="EMBL/GenBank/DDBJ databases">
        <title>Vibrio fortis Dalian14 Genome Sequencing.</title>
        <authorList>
            <person name="Wang Y."/>
            <person name="Song L."/>
            <person name="Liu G."/>
            <person name="Ding J."/>
        </authorList>
    </citation>
    <scope>NUCLEOTIDE SEQUENCE [LARGE SCALE GENOMIC DNA]</scope>
    <source>
        <strain evidence="9 10">Dalian14</strain>
    </source>
</reference>
<name>A0A066UV95_9VIBR</name>
<evidence type="ECO:0000313" key="10">
    <source>
        <dbReference type="Proteomes" id="UP000027219"/>
    </source>
</evidence>
<organism evidence="9 10">
    <name type="scientific">Vibrio fortis</name>
    <dbReference type="NCBI Taxonomy" id="212667"/>
    <lineage>
        <taxon>Bacteria</taxon>
        <taxon>Pseudomonadati</taxon>
        <taxon>Pseudomonadota</taxon>
        <taxon>Gammaproteobacteria</taxon>
        <taxon>Vibrionales</taxon>
        <taxon>Vibrionaceae</taxon>
        <taxon>Vibrio</taxon>
    </lineage>
</organism>
<dbReference type="InterPro" id="IPR000515">
    <property type="entry name" value="MetI-like"/>
</dbReference>
<dbReference type="PANTHER" id="PTHR43744:SF12">
    <property type="entry name" value="ABC TRANSPORTER PERMEASE PROTEIN MG189-RELATED"/>
    <property type="match status" value="1"/>
</dbReference>
<evidence type="ECO:0000313" key="9">
    <source>
        <dbReference type="EMBL" id="KDN29847.1"/>
    </source>
</evidence>
<dbReference type="PANTHER" id="PTHR43744">
    <property type="entry name" value="ABC TRANSPORTER PERMEASE PROTEIN MG189-RELATED-RELATED"/>
    <property type="match status" value="1"/>
</dbReference>
<dbReference type="STRING" id="212667.VFDL14_03600"/>
<sequence length="273" mass="31093">MNADTKKNLLIYGTLLVATLIVLYPFFYMVINSFKTGPEIMHSPNSLPKEWSLAGYIKVFDSVNLGRVFFNTIFISVTVTVLNTLFSSMVAYSIVKTNLPGREFWLKVILGSMMIPAILFTIPTYMMMYEWNWINTYRVLIIPGAISAYNIFLMVQFMKQIDNAYLEAARIDGASEMRIFFKIILPMMRPALATVGILTFMGAWNDFMGPLLYVRDDSLMTLQLALYNFKTEVPGTNLEQLWAMTTMIAVPVVIVFFCLQKNFIKAFTGVGVK</sequence>
<dbReference type="OrthoDB" id="9815445at2"/>
<feature type="transmembrane region" description="Helical" evidence="7">
    <location>
        <begin position="9"/>
        <end position="31"/>
    </location>
</feature>
<feature type="transmembrane region" description="Helical" evidence="7">
    <location>
        <begin position="241"/>
        <end position="259"/>
    </location>
</feature>
<keyword evidence="10" id="KW-1185">Reference proteome</keyword>
<keyword evidence="5 7" id="KW-1133">Transmembrane helix</keyword>
<dbReference type="RefSeq" id="WP_032548784.1">
    <property type="nucleotide sequence ID" value="NZ_JFFR01000002.1"/>
</dbReference>
<feature type="transmembrane region" description="Helical" evidence="7">
    <location>
        <begin position="179"/>
        <end position="204"/>
    </location>
</feature>
<dbReference type="CDD" id="cd06261">
    <property type="entry name" value="TM_PBP2"/>
    <property type="match status" value="1"/>
</dbReference>
<keyword evidence="3" id="KW-1003">Cell membrane</keyword>
<evidence type="ECO:0000256" key="7">
    <source>
        <dbReference type="RuleBase" id="RU363032"/>
    </source>
</evidence>
<feature type="transmembrane region" description="Helical" evidence="7">
    <location>
        <begin position="68"/>
        <end position="92"/>
    </location>
</feature>
<comment type="similarity">
    <text evidence="7">Belongs to the binding-protein-dependent transport system permease family.</text>
</comment>
<feature type="transmembrane region" description="Helical" evidence="7">
    <location>
        <begin position="104"/>
        <end position="125"/>
    </location>
</feature>
<dbReference type="Gene3D" id="1.10.3720.10">
    <property type="entry name" value="MetI-like"/>
    <property type="match status" value="1"/>
</dbReference>
<dbReference type="Proteomes" id="UP000027219">
    <property type="component" value="Unassembled WGS sequence"/>
</dbReference>
<evidence type="ECO:0000256" key="2">
    <source>
        <dbReference type="ARBA" id="ARBA00022448"/>
    </source>
</evidence>
<keyword evidence="6 7" id="KW-0472">Membrane</keyword>
<dbReference type="Pfam" id="PF00528">
    <property type="entry name" value="BPD_transp_1"/>
    <property type="match status" value="1"/>
</dbReference>
<dbReference type="PROSITE" id="PS50928">
    <property type="entry name" value="ABC_TM1"/>
    <property type="match status" value="1"/>
</dbReference>
<accession>A0A066UV95</accession>
<gene>
    <name evidence="9" type="ORF">VFDL14_03600</name>
</gene>
<comment type="subcellular location">
    <subcellularLocation>
        <location evidence="1 7">Cell membrane</location>
        <topology evidence="1 7">Multi-pass membrane protein</topology>
    </subcellularLocation>
</comment>
<keyword evidence="4 7" id="KW-0812">Transmembrane</keyword>
<dbReference type="EMBL" id="JFFR01000002">
    <property type="protein sequence ID" value="KDN29847.1"/>
    <property type="molecule type" value="Genomic_DNA"/>
</dbReference>
<protein>
    <submittedName>
        <fullName evidence="9">Sugar ABC transporter permease</fullName>
    </submittedName>
</protein>
<evidence type="ECO:0000256" key="1">
    <source>
        <dbReference type="ARBA" id="ARBA00004651"/>
    </source>
</evidence>
<dbReference type="GO" id="GO:0055085">
    <property type="term" value="P:transmembrane transport"/>
    <property type="evidence" value="ECO:0007669"/>
    <property type="project" value="InterPro"/>
</dbReference>
<proteinExistence type="inferred from homology"/>
<dbReference type="InterPro" id="IPR035906">
    <property type="entry name" value="MetI-like_sf"/>
</dbReference>
<keyword evidence="2 7" id="KW-0813">Transport</keyword>